<dbReference type="Proteomes" id="UP000306918">
    <property type="component" value="Unassembled WGS sequence"/>
</dbReference>
<evidence type="ECO:0000313" key="3">
    <source>
        <dbReference type="Proteomes" id="UP000306918"/>
    </source>
</evidence>
<keyword evidence="3" id="KW-1185">Reference proteome</keyword>
<dbReference type="InterPro" id="IPR013196">
    <property type="entry name" value="HTH_11"/>
</dbReference>
<dbReference type="InterPro" id="IPR036388">
    <property type="entry name" value="WH-like_DNA-bd_sf"/>
</dbReference>
<dbReference type="Pfam" id="PF08279">
    <property type="entry name" value="HTH_11"/>
    <property type="match status" value="1"/>
</dbReference>
<dbReference type="OrthoDB" id="770928at2"/>
<accession>A0A4S8I0L2</accession>
<dbReference type="Gene3D" id="1.10.10.10">
    <property type="entry name" value="Winged helix-like DNA-binding domain superfamily/Winged helix DNA-binding domain"/>
    <property type="match status" value="1"/>
</dbReference>
<evidence type="ECO:0000259" key="1">
    <source>
        <dbReference type="Pfam" id="PF08279"/>
    </source>
</evidence>
<comment type="caution">
    <text evidence="2">The sequence shown here is derived from an EMBL/GenBank/DDBJ whole genome shotgun (WGS) entry which is preliminary data.</text>
</comment>
<reference evidence="2 3" key="1">
    <citation type="submission" date="2019-04" db="EMBL/GenBank/DDBJ databases">
        <title>Niastella caeni sp. nov., isolated from activated sludge.</title>
        <authorList>
            <person name="Sheng M."/>
        </authorList>
    </citation>
    <scope>NUCLEOTIDE SEQUENCE [LARGE SCALE GENOMIC DNA]</scope>
    <source>
        <strain evidence="2 3">HX-2-15</strain>
    </source>
</reference>
<name>A0A4S8I0L2_9BACT</name>
<feature type="domain" description="Helix-turn-helix type 11" evidence="1">
    <location>
        <begin position="16"/>
        <end position="54"/>
    </location>
</feature>
<organism evidence="2 3">
    <name type="scientific">Niastella caeni</name>
    <dbReference type="NCBI Taxonomy" id="2569763"/>
    <lineage>
        <taxon>Bacteria</taxon>
        <taxon>Pseudomonadati</taxon>
        <taxon>Bacteroidota</taxon>
        <taxon>Chitinophagia</taxon>
        <taxon>Chitinophagales</taxon>
        <taxon>Chitinophagaceae</taxon>
        <taxon>Niastella</taxon>
    </lineage>
</organism>
<protein>
    <submittedName>
        <fullName evidence="2">Helix-turn-helix domain-containing protein</fullName>
    </submittedName>
</protein>
<dbReference type="AlphaFoldDB" id="A0A4S8I0L2"/>
<dbReference type="EMBL" id="STFF01000001">
    <property type="protein sequence ID" value="THU41221.1"/>
    <property type="molecule type" value="Genomic_DNA"/>
</dbReference>
<sequence length="82" mass="9633">MARHHFNRLEHLDYLIRLKATGNPDSLAKKLHLSVRTIFGYIDILKSLGAPIAYNKEKETYYYTESGSFYFKFKKDKSVTEN</sequence>
<proteinExistence type="predicted"/>
<dbReference type="SUPFAM" id="SSF46785">
    <property type="entry name" value="Winged helix' DNA-binding domain"/>
    <property type="match status" value="1"/>
</dbReference>
<dbReference type="RefSeq" id="WP_136575711.1">
    <property type="nucleotide sequence ID" value="NZ_STFF01000001.1"/>
</dbReference>
<evidence type="ECO:0000313" key="2">
    <source>
        <dbReference type="EMBL" id="THU41221.1"/>
    </source>
</evidence>
<gene>
    <name evidence="2" type="ORF">FAM09_03660</name>
</gene>
<dbReference type="InterPro" id="IPR036390">
    <property type="entry name" value="WH_DNA-bd_sf"/>
</dbReference>